<proteinExistence type="predicted"/>
<organism evidence="1 2">
    <name type="scientific">Nibrella saemangeumensis</name>
    <dbReference type="NCBI Taxonomy" id="1084526"/>
    <lineage>
        <taxon>Bacteria</taxon>
        <taxon>Pseudomonadati</taxon>
        <taxon>Bacteroidota</taxon>
        <taxon>Cytophagia</taxon>
        <taxon>Cytophagales</taxon>
        <taxon>Spirosomataceae</taxon>
        <taxon>Nibrella</taxon>
    </lineage>
</organism>
<reference evidence="2" key="1">
    <citation type="journal article" date="2019" name="Int. J. Syst. Evol. Microbiol.">
        <title>The Global Catalogue of Microorganisms (GCM) 10K type strain sequencing project: providing services to taxonomists for standard genome sequencing and annotation.</title>
        <authorList>
            <consortium name="The Broad Institute Genomics Platform"/>
            <consortium name="The Broad Institute Genome Sequencing Center for Infectious Disease"/>
            <person name="Wu L."/>
            <person name="Ma J."/>
        </authorList>
    </citation>
    <scope>NUCLEOTIDE SEQUENCE [LARGE SCALE GENOMIC DNA]</scope>
    <source>
        <strain evidence="2">JCM 17927</strain>
    </source>
</reference>
<evidence type="ECO:0000313" key="1">
    <source>
        <dbReference type="EMBL" id="GAA4450455.1"/>
    </source>
</evidence>
<keyword evidence="2" id="KW-1185">Reference proteome</keyword>
<dbReference type="EMBL" id="BAABHD010000012">
    <property type="protein sequence ID" value="GAA4450455.1"/>
    <property type="molecule type" value="Genomic_DNA"/>
</dbReference>
<name>A0ABP8MK17_9BACT</name>
<dbReference type="Proteomes" id="UP001501175">
    <property type="component" value="Unassembled WGS sequence"/>
</dbReference>
<dbReference type="RefSeq" id="WP_345241428.1">
    <property type="nucleotide sequence ID" value="NZ_BAABHD010000012.1"/>
</dbReference>
<protein>
    <submittedName>
        <fullName evidence="1">Uncharacterized protein</fullName>
    </submittedName>
</protein>
<evidence type="ECO:0000313" key="2">
    <source>
        <dbReference type="Proteomes" id="UP001501175"/>
    </source>
</evidence>
<accession>A0ABP8MK17</accession>
<sequence length="100" mass="11792">MDDLARKLRKIKEYTTPTKSGYVLTNFQSLTNYHDGSTSFRLHFRRAKNLQRVSDRNPLSFDVSIQYVDNFEVDLKNWGNDTERLYFSDSQSVVEYLTAK</sequence>
<gene>
    <name evidence="1" type="ORF">GCM10023189_11130</name>
</gene>
<comment type="caution">
    <text evidence="1">The sequence shown here is derived from an EMBL/GenBank/DDBJ whole genome shotgun (WGS) entry which is preliminary data.</text>
</comment>